<dbReference type="EMBL" id="LYUB02000005">
    <property type="protein sequence ID" value="OVF09443.1"/>
    <property type="molecule type" value="Genomic_DNA"/>
</dbReference>
<feature type="transmembrane region" description="Helical" evidence="8">
    <location>
        <begin position="71"/>
        <end position="104"/>
    </location>
</feature>
<gene>
    <name evidence="10" type="ORF">A9F13_05g02530</name>
</gene>
<evidence type="ECO:0000256" key="5">
    <source>
        <dbReference type="ARBA" id="ARBA00022970"/>
    </source>
</evidence>
<comment type="similarity">
    <text evidence="2">Belongs to the amino acid-polyamine-organocation (APC) superfamily. YAT (TC 2.A.3.10) family.</text>
</comment>
<dbReference type="PROSITE" id="PS00218">
    <property type="entry name" value="AMINO_ACID_PERMEASE_1"/>
    <property type="match status" value="1"/>
</dbReference>
<feature type="transmembrane region" description="Helical" evidence="8">
    <location>
        <begin position="468"/>
        <end position="493"/>
    </location>
</feature>
<dbReference type="AlphaFoldDB" id="A0AA91Q162"/>
<keyword evidence="6 8" id="KW-1133">Transmembrane helix</keyword>
<evidence type="ECO:0000256" key="1">
    <source>
        <dbReference type="ARBA" id="ARBA00004141"/>
    </source>
</evidence>
<keyword evidence="4 8" id="KW-0812">Transmembrane</keyword>
<evidence type="ECO:0000259" key="9">
    <source>
        <dbReference type="Pfam" id="PF00324"/>
    </source>
</evidence>
<proteinExistence type="inferred from homology"/>
<evidence type="ECO:0000313" key="10">
    <source>
        <dbReference type="EMBL" id="OVF09443.1"/>
    </source>
</evidence>
<dbReference type="KEGG" id="clus:A9F13_05g02530"/>
<feature type="transmembrane region" description="Helical" evidence="8">
    <location>
        <begin position="175"/>
        <end position="195"/>
    </location>
</feature>
<protein>
    <submittedName>
        <fullName evidence="10">Dicarboxylic amino acid permease</fullName>
    </submittedName>
</protein>
<feature type="transmembrane region" description="Helical" evidence="8">
    <location>
        <begin position="368"/>
        <end position="390"/>
    </location>
</feature>
<dbReference type="PIRSF" id="PIRSF006060">
    <property type="entry name" value="AA_transporter"/>
    <property type="match status" value="1"/>
</dbReference>
<name>A0AA91Q162_CLALS</name>
<evidence type="ECO:0000256" key="8">
    <source>
        <dbReference type="SAM" id="Phobius"/>
    </source>
</evidence>
<reference evidence="10 11" key="1">
    <citation type="submission" date="2017-04" db="EMBL/GenBank/DDBJ databases">
        <title>Draft genome of the yeast Clavispora lusitaniae type strain CBS 6936.</title>
        <authorList>
            <person name="Durrens P."/>
            <person name="Klopp C."/>
            <person name="Biteau N."/>
            <person name="Fitton-Ouhabi V."/>
            <person name="Dementhon K."/>
            <person name="Accoceberry I."/>
            <person name="Sherman D.J."/>
            <person name="Noel T."/>
        </authorList>
    </citation>
    <scope>NUCLEOTIDE SEQUENCE [LARGE SCALE GENOMIC DNA]</scope>
    <source>
        <strain evidence="10 11">CBS 6936</strain>
    </source>
</reference>
<dbReference type="Gene3D" id="1.20.1740.10">
    <property type="entry name" value="Amino acid/polyamine transporter I"/>
    <property type="match status" value="1"/>
</dbReference>
<evidence type="ECO:0000256" key="4">
    <source>
        <dbReference type="ARBA" id="ARBA00022692"/>
    </source>
</evidence>
<comment type="caution">
    <text evidence="10">The sequence shown here is derived from an EMBL/GenBank/DDBJ whole genome shotgun (WGS) entry which is preliminary data.</text>
</comment>
<comment type="subcellular location">
    <subcellularLocation>
        <location evidence="1">Membrane</location>
        <topology evidence="1">Multi-pass membrane protein</topology>
    </subcellularLocation>
</comment>
<dbReference type="PANTHER" id="PTHR43341:SF18">
    <property type="entry name" value="AMINO ACID PERMEASE_ SLC12A DOMAIN-CONTAINING PROTEIN"/>
    <property type="match status" value="1"/>
</dbReference>
<dbReference type="InterPro" id="IPR004841">
    <property type="entry name" value="AA-permease/SLC12A_dom"/>
</dbReference>
<evidence type="ECO:0000256" key="7">
    <source>
        <dbReference type="ARBA" id="ARBA00023136"/>
    </source>
</evidence>
<feature type="transmembrane region" description="Helical" evidence="8">
    <location>
        <begin position="396"/>
        <end position="415"/>
    </location>
</feature>
<dbReference type="InterPro" id="IPR050524">
    <property type="entry name" value="APC_YAT"/>
</dbReference>
<keyword evidence="3" id="KW-0813">Transport</keyword>
<dbReference type="GO" id="GO:0016020">
    <property type="term" value="C:membrane"/>
    <property type="evidence" value="ECO:0007669"/>
    <property type="project" value="UniProtKB-SubCell"/>
</dbReference>
<feature type="transmembrane region" description="Helical" evidence="8">
    <location>
        <begin position="435"/>
        <end position="456"/>
    </location>
</feature>
<evidence type="ECO:0000256" key="3">
    <source>
        <dbReference type="ARBA" id="ARBA00022448"/>
    </source>
</evidence>
<keyword evidence="7 8" id="KW-0472">Membrane</keyword>
<dbReference type="InterPro" id="IPR004840">
    <property type="entry name" value="Amino_acid_permease_CS"/>
</dbReference>
<dbReference type="GO" id="GO:0015171">
    <property type="term" value="F:amino acid transmembrane transporter activity"/>
    <property type="evidence" value="ECO:0007669"/>
    <property type="project" value="TreeGrafter"/>
</dbReference>
<sequence length="535" mass="59292">MSLKNEKQTSEVTSVTDIESASVRNKVFGYEDRLASTLNARHIGMISVVGVFGTGLFLSSGGSLATAGPVGILLCYFFVGLVVLASQMCAAETACLMPVTFATIKQSNHFISESYGFALGWTNMYASIIPSELSAVAVIMTYWSSLNPAVWIAVFGAVVIATNCYKIRWYGEIEFFFGCLKIMLVFGLILTGLIIDLGGVPGQERLGFRYWKDGAFNWLYFDSSTGRFIAFWKTMVSTVYSYGGVQGIAMLAGEVEYPRRAIHRAAKRVFARCFLMYMCTVFVLTLVVSSKDPIIASPTGNAAGSPFVVAMRRAGIRVLPHIINGVVLTSALSATNLGVLQSSRALFALASMGQAPKFFLKTNKFGMPYYALCVPVIFIPLAFMSASHAASTVFSWFQSITASNLLVNWITISIIHIRMSKAMKVQGYTREDLPYTFPGTPYASWFSLFFSALLLITGGFTNFIHGHFYFPSFFSAYFIIPLCLLLGLFWGIVKKSFLRKPEDVDLKSLFDDVKERPEPEYPKLRGWRWLTLIWA</sequence>
<feature type="transmembrane region" description="Helical" evidence="8">
    <location>
        <begin position="322"/>
        <end position="347"/>
    </location>
</feature>
<dbReference type="Proteomes" id="UP000195602">
    <property type="component" value="Unassembled WGS sequence"/>
</dbReference>
<keyword evidence="5" id="KW-0029">Amino-acid transport</keyword>
<dbReference type="Pfam" id="PF00324">
    <property type="entry name" value="AA_permease"/>
    <property type="match status" value="1"/>
</dbReference>
<feature type="transmembrane region" description="Helical" evidence="8">
    <location>
        <begin position="149"/>
        <end position="168"/>
    </location>
</feature>
<evidence type="ECO:0000256" key="2">
    <source>
        <dbReference type="ARBA" id="ARBA00006983"/>
    </source>
</evidence>
<evidence type="ECO:0000313" key="11">
    <source>
        <dbReference type="Proteomes" id="UP000195602"/>
    </source>
</evidence>
<organism evidence="10 11">
    <name type="scientific">Clavispora lusitaniae</name>
    <name type="common">Candida lusitaniae</name>
    <dbReference type="NCBI Taxonomy" id="36911"/>
    <lineage>
        <taxon>Eukaryota</taxon>
        <taxon>Fungi</taxon>
        <taxon>Dikarya</taxon>
        <taxon>Ascomycota</taxon>
        <taxon>Saccharomycotina</taxon>
        <taxon>Pichiomycetes</taxon>
        <taxon>Metschnikowiaceae</taxon>
        <taxon>Clavispora</taxon>
    </lineage>
</organism>
<dbReference type="PANTHER" id="PTHR43341">
    <property type="entry name" value="AMINO ACID PERMEASE"/>
    <property type="match status" value="1"/>
</dbReference>
<feature type="transmembrane region" description="Helical" evidence="8">
    <location>
        <begin position="269"/>
        <end position="288"/>
    </location>
</feature>
<feature type="transmembrane region" description="Helical" evidence="8">
    <location>
        <begin position="239"/>
        <end position="257"/>
    </location>
</feature>
<accession>A0AA91Q162</accession>
<feature type="domain" description="Amino acid permease/ SLC12A" evidence="9">
    <location>
        <begin position="42"/>
        <end position="496"/>
    </location>
</feature>
<evidence type="ECO:0000256" key="6">
    <source>
        <dbReference type="ARBA" id="ARBA00022989"/>
    </source>
</evidence>
<feature type="transmembrane region" description="Helical" evidence="8">
    <location>
        <begin position="43"/>
        <end position="65"/>
    </location>
</feature>